<reference evidence="2" key="1">
    <citation type="submission" date="2015-03" db="EMBL/GenBank/DDBJ databases">
        <authorList>
            <person name="Nijsse Bart"/>
        </authorList>
    </citation>
    <scope>NUCLEOTIDE SEQUENCE [LARGE SCALE GENOMIC DNA]</scope>
</reference>
<dbReference type="EMBL" id="CTRP01000003">
    <property type="protein sequence ID" value="CQR70682.1"/>
    <property type="molecule type" value="Genomic_DNA"/>
</dbReference>
<sequence>MLGVTLNPQYIQQLRQSETARLQSRQAKKQKQLEQANDNFLESDDTFYFIAGYTENGFPFGITWLEADQLKRI</sequence>
<accession>A0A0U1KTD7</accession>
<dbReference type="Proteomes" id="UP000049855">
    <property type="component" value="Unassembled WGS sequence"/>
</dbReference>
<protein>
    <submittedName>
        <fullName evidence="1">Uncharacterized protein</fullName>
    </submittedName>
</protein>
<evidence type="ECO:0000313" key="1">
    <source>
        <dbReference type="EMBL" id="CQR70682.1"/>
    </source>
</evidence>
<gene>
    <name evidence="1" type="ORF">SpAn4DRAFT_1660</name>
</gene>
<evidence type="ECO:0000313" key="2">
    <source>
        <dbReference type="Proteomes" id="UP000049855"/>
    </source>
</evidence>
<keyword evidence="2" id="KW-1185">Reference proteome</keyword>
<name>A0A0U1KTD7_9FIRM</name>
<dbReference type="AlphaFoldDB" id="A0A0U1KTD7"/>
<organism evidence="1 2">
    <name type="scientific">Sporomusa ovata</name>
    <dbReference type="NCBI Taxonomy" id="2378"/>
    <lineage>
        <taxon>Bacteria</taxon>
        <taxon>Bacillati</taxon>
        <taxon>Bacillota</taxon>
        <taxon>Negativicutes</taxon>
        <taxon>Selenomonadales</taxon>
        <taxon>Sporomusaceae</taxon>
        <taxon>Sporomusa</taxon>
    </lineage>
</organism>
<proteinExistence type="predicted"/>